<sequence length="85" mass="9592">MVEVINGSVARDGEADAAQAEYFRHELSGLRAQAETDLARHYIELQQSQNSGLLARAAHIRKFIRALEYEIATLERLGKGLNRWP</sequence>
<name>A0A502EIX5_9MYCO</name>
<keyword evidence="2" id="KW-1185">Reference proteome</keyword>
<reference evidence="1 2" key="1">
    <citation type="journal article" date="2019" name="Environ. Microbiol.">
        <title>Species interactions and distinct microbial communities in high Arctic permafrost affected cryosols are associated with the CH4 and CO2 gas fluxes.</title>
        <authorList>
            <person name="Altshuler I."/>
            <person name="Hamel J."/>
            <person name="Turney S."/>
            <person name="Magnuson E."/>
            <person name="Levesque R."/>
            <person name="Greer C."/>
            <person name="Whyte L.G."/>
        </authorList>
    </citation>
    <scope>NUCLEOTIDE SEQUENCE [LARGE SCALE GENOMIC DNA]</scope>
    <source>
        <strain evidence="1 2">S5.20</strain>
    </source>
</reference>
<dbReference type="EMBL" id="RCZG01000001">
    <property type="protein sequence ID" value="TPG37084.1"/>
    <property type="molecule type" value="Genomic_DNA"/>
</dbReference>
<gene>
    <name evidence="1" type="ORF">EAH80_04290</name>
</gene>
<protein>
    <submittedName>
        <fullName evidence="1">Uncharacterized protein</fullName>
    </submittedName>
</protein>
<evidence type="ECO:0000313" key="2">
    <source>
        <dbReference type="Proteomes" id="UP000320095"/>
    </source>
</evidence>
<accession>A0A502EIX5</accession>
<evidence type="ECO:0000313" key="1">
    <source>
        <dbReference type="EMBL" id="TPG37084.1"/>
    </source>
</evidence>
<dbReference type="RefSeq" id="WP_140688189.1">
    <property type="nucleotide sequence ID" value="NZ_RCZG01000001.1"/>
</dbReference>
<dbReference type="AlphaFoldDB" id="A0A502EIX5"/>
<organism evidence="1 2">
    <name type="scientific">Mycolicibacterium hodleri</name>
    <dbReference type="NCBI Taxonomy" id="49897"/>
    <lineage>
        <taxon>Bacteria</taxon>
        <taxon>Bacillati</taxon>
        <taxon>Actinomycetota</taxon>
        <taxon>Actinomycetes</taxon>
        <taxon>Mycobacteriales</taxon>
        <taxon>Mycobacteriaceae</taxon>
        <taxon>Mycolicibacterium</taxon>
    </lineage>
</organism>
<proteinExistence type="predicted"/>
<comment type="caution">
    <text evidence="1">The sequence shown here is derived from an EMBL/GenBank/DDBJ whole genome shotgun (WGS) entry which is preliminary data.</text>
</comment>
<dbReference type="Proteomes" id="UP000320095">
    <property type="component" value="Unassembled WGS sequence"/>
</dbReference>
<dbReference type="OrthoDB" id="4753497at2"/>